<feature type="transmembrane region" description="Helical" evidence="1">
    <location>
        <begin position="91"/>
        <end position="112"/>
    </location>
</feature>
<dbReference type="AlphaFoldDB" id="A0A4R6YPW7"/>
<accession>A0A4R6YPW7</accession>
<gene>
    <name evidence="2" type="ORF">DFR29_115104</name>
</gene>
<protein>
    <submittedName>
        <fullName evidence="2">Uncharacterized protein</fullName>
    </submittedName>
</protein>
<evidence type="ECO:0000256" key="1">
    <source>
        <dbReference type="SAM" id="Phobius"/>
    </source>
</evidence>
<keyword evidence="1" id="KW-0472">Membrane</keyword>
<proteinExistence type="predicted"/>
<feature type="transmembrane region" description="Helical" evidence="1">
    <location>
        <begin position="59"/>
        <end position="79"/>
    </location>
</feature>
<dbReference type="RefSeq" id="WP_133820712.1">
    <property type="nucleotide sequence ID" value="NZ_SNZH01000015.1"/>
</dbReference>
<organism evidence="2 3">
    <name type="scientific">Tahibacter aquaticus</name>
    <dbReference type="NCBI Taxonomy" id="520092"/>
    <lineage>
        <taxon>Bacteria</taxon>
        <taxon>Pseudomonadati</taxon>
        <taxon>Pseudomonadota</taxon>
        <taxon>Gammaproteobacteria</taxon>
        <taxon>Lysobacterales</taxon>
        <taxon>Rhodanobacteraceae</taxon>
        <taxon>Tahibacter</taxon>
    </lineage>
</organism>
<feature type="transmembrane region" description="Helical" evidence="1">
    <location>
        <begin position="118"/>
        <end position="138"/>
    </location>
</feature>
<feature type="transmembrane region" description="Helical" evidence="1">
    <location>
        <begin position="27"/>
        <end position="47"/>
    </location>
</feature>
<evidence type="ECO:0000313" key="3">
    <source>
        <dbReference type="Proteomes" id="UP000295293"/>
    </source>
</evidence>
<dbReference type="OrthoDB" id="6059373at2"/>
<reference evidence="2 3" key="1">
    <citation type="submission" date="2019-03" db="EMBL/GenBank/DDBJ databases">
        <title>Genomic Encyclopedia of Type Strains, Phase IV (KMG-IV): sequencing the most valuable type-strain genomes for metagenomic binning, comparative biology and taxonomic classification.</title>
        <authorList>
            <person name="Goeker M."/>
        </authorList>
    </citation>
    <scope>NUCLEOTIDE SEQUENCE [LARGE SCALE GENOMIC DNA]</scope>
    <source>
        <strain evidence="2 3">DSM 21667</strain>
    </source>
</reference>
<evidence type="ECO:0000313" key="2">
    <source>
        <dbReference type="EMBL" id="TDR39714.1"/>
    </source>
</evidence>
<comment type="caution">
    <text evidence="2">The sequence shown here is derived from an EMBL/GenBank/DDBJ whole genome shotgun (WGS) entry which is preliminary data.</text>
</comment>
<keyword evidence="3" id="KW-1185">Reference proteome</keyword>
<keyword evidence="1" id="KW-0812">Transmembrane</keyword>
<dbReference type="Proteomes" id="UP000295293">
    <property type="component" value="Unassembled WGS sequence"/>
</dbReference>
<dbReference type="EMBL" id="SNZH01000015">
    <property type="protein sequence ID" value="TDR39714.1"/>
    <property type="molecule type" value="Genomic_DNA"/>
</dbReference>
<sequence length="163" mass="17317">MTDSSFVTLQQELQQLTTRTLSPSARYGHVALLLASALMCAVLASLLATETALPGRTQLAFAVLLVIGTSWLAYALWVLRSRHSLLANQRIVAGRMAVAFTSVFVAGALLLGAVTGRALFPVAAAFGGSLLVLACLALQQAHRRADALRARRSELERMIGAQS</sequence>
<keyword evidence="1" id="KW-1133">Transmembrane helix</keyword>
<name>A0A4R6YPW7_9GAMM</name>